<keyword evidence="4 7" id="KW-1133">Transmembrane helix</keyword>
<dbReference type="InterPro" id="IPR036259">
    <property type="entry name" value="MFS_trans_sf"/>
</dbReference>
<evidence type="ECO:0000256" key="2">
    <source>
        <dbReference type="ARBA" id="ARBA00022448"/>
    </source>
</evidence>
<feature type="domain" description="Major facilitator superfamily (MFS) profile" evidence="8">
    <location>
        <begin position="156"/>
        <end position="582"/>
    </location>
</feature>
<evidence type="ECO:0000256" key="4">
    <source>
        <dbReference type="ARBA" id="ARBA00022989"/>
    </source>
</evidence>
<gene>
    <name evidence="9" type="ORF">A1Q1_01232</name>
</gene>
<protein>
    <submittedName>
        <fullName evidence="9">Membrane transport protein</fullName>
    </submittedName>
</protein>
<keyword evidence="5 7" id="KW-0472">Membrane</keyword>
<dbReference type="GO" id="GO:0000329">
    <property type="term" value="C:fungal-type vacuole membrane"/>
    <property type="evidence" value="ECO:0007669"/>
    <property type="project" value="TreeGrafter"/>
</dbReference>
<comment type="subcellular location">
    <subcellularLocation>
        <location evidence="1">Membrane</location>
        <topology evidence="1">Multi-pass membrane protein</topology>
    </subcellularLocation>
</comment>
<proteinExistence type="predicted"/>
<dbReference type="EMBL" id="ALBS01000165">
    <property type="protein sequence ID" value="EJT49603.1"/>
    <property type="molecule type" value="Genomic_DNA"/>
</dbReference>
<dbReference type="PROSITE" id="PS50850">
    <property type="entry name" value="MFS"/>
    <property type="match status" value="1"/>
</dbReference>
<dbReference type="Pfam" id="PF07690">
    <property type="entry name" value="MFS_1"/>
    <property type="match status" value="1"/>
</dbReference>
<feature type="transmembrane region" description="Helical" evidence="7">
    <location>
        <begin position="423"/>
        <end position="443"/>
    </location>
</feature>
<feature type="transmembrane region" description="Helical" evidence="7">
    <location>
        <begin position="187"/>
        <end position="210"/>
    </location>
</feature>
<dbReference type="VEuPathDB" id="FungiDB:A1Q1_01232"/>
<organism evidence="9 10">
    <name type="scientific">Trichosporon asahii var. asahii (strain ATCC 90039 / CBS 2479 / JCM 2466 / KCTC 7840 / NBRC 103889/ NCYC 2677 / UAMH 7654)</name>
    <name type="common">Yeast</name>
    <dbReference type="NCBI Taxonomy" id="1186058"/>
    <lineage>
        <taxon>Eukaryota</taxon>
        <taxon>Fungi</taxon>
        <taxon>Dikarya</taxon>
        <taxon>Basidiomycota</taxon>
        <taxon>Agaricomycotina</taxon>
        <taxon>Tremellomycetes</taxon>
        <taxon>Trichosporonales</taxon>
        <taxon>Trichosporonaceae</taxon>
        <taxon>Trichosporon</taxon>
    </lineage>
</organism>
<dbReference type="PANTHER" id="PTHR23502">
    <property type="entry name" value="MAJOR FACILITATOR SUPERFAMILY"/>
    <property type="match status" value="1"/>
</dbReference>
<dbReference type="Gene3D" id="1.20.1250.20">
    <property type="entry name" value="MFS general substrate transporter like domains"/>
    <property type="match status" value="1"/>
</dbReference>
<dbReference type="FunFam" id="1.20.1250.20:FF:000011">
    <property type="entry name" value="MFS multidrug transporter, putative"/>
    <property type="match status" value="1"/>
</dbReference>
<dbReference type="Proteomes" id="UP000002748">
    <property type="component" value="Unassembled WGS sequence"/>
</dbReference>
<feature type="transmembrane region" description="Helical" evidence="7">
    <location>
        <begin position="559"/>
        <end position="578"/>
    </location>
</feature>
<dbReference type="OrthoDB" id="6770063at2759"/>
<dbReference type="SUPFAM" id="SSF103473">
    <property type="entry name" value="MFS general substrate transporter"/>
    <property type="match status" value="1"/>
</dbReference>
<feature type="transmembrane region" description="Helical" evidence="7">
    <location>
        <begin position="385"/>
        <end position="411"/>
    </location>
</feature>
<evidence type="ECO:0000256" key="5">
    <source>
        <dbReference type="ARBA" id="ARBA00023136"/>
    </source>
</evidence>
<comment type="caution">
    <text evidence="9">The sequence shown here is derived from an EMBL/GenBank/DDBJ whole genome shotgun (WGS) entry which is preliminary data.</text>
</comment>
<dbReference type="GO" id="GO:0005886">
    <property type="term" value="C:plasma membrane"/>
    <property type="evidence" value="ECO:0007669"/>
    <property type="project" value="TreeGrafter"/>
</dbReference>
<feature type="transmembrane region" description="Helical" evidence="7">
    <location>
        <begin position="250"/>
        <end position="272"/>
    </location>
</feature>
<evidence type="ECO:0000256" key="1">
    <source>
        <dbReference type="ARBA" id="ARBA00004141"/>
    </source>
</evidence>
<evidence type="ECO:0000313" key="10">
    <source>
        <dbReference type="Proteomes" id="UP000002748"/>
    </source>
</evidence>
<accession>J5QXF3</accession>
<dbReference type="InterPro" id="IPR011701">
    <property type="entry name" value="MFS"/>
</dbReference>
<dbReference type="InterPro" id="IPR020846">
    <property type="entry name" value="MFS_dom"/>
</dbReference>
<feature type="transmembrane region" description="Helical" evidence="7">
    <location>
        <begin position="463"/>
        <end position="480"/>
    </location>
</feature>
<feature type="transmembrane region" description="Helical" evidence="7">
    <location>
        <begin position="279"/>
        <end position="298"/>
    </location>
</feature>
<evidence type="ECO:0000256" key="6">
    <source>
        <dbReference type="SAM" id="MobiDB-lite"/>
    </source>
</evidence>
<reference evidence="9 10" key="1">
    <citation type="journal article" date="2012" name="Eukaryot. Cell">
        <title>Draft genome sequence of CBS 2479, the standard type strain of Trichosporon asahii.</title>
        <authorList>
            <person name="Yang R.Y."/>
            <person name="Li H.T."/>
            <person name="Zhu H."/>
            <person name="Zhou G.P."/>
            <person name="Wang M."/>
            <person name="Wang L."/>
        </authorList>
    </citation>
    <scope>NUCLEOTIDE SEQUENCE [LARGE SCALE GENOMIC DNA]</scope>
    <source>
        <strain evidence="10">ATCC 90039 / CBS 2479 / JCM 2466 / KCTC 7840 / NCYC 2677 / UAMH 7654</strain>
    </source>
</reference>
<feature type="transmembrane region" description="Helical" evidence="7">
    <location>
        <begin position="154"/>
        <end position="175"/>
    </location>
</feature>
<feature type="region of interest" description="Disordered" evidence="6">
    <location>
        <begin position="1"/>
        <end position="54"/>
    </location>
</feature>
<name>J5QXF3_TRIAS</name>
<dbReference type="HOGENOM" id="CLU_008455_11_5_1"/>
<evidence type="ECO:0000259" key="8">
    <source>
        <dbReference type="PROSITE" id="PS50850"/>
    </source>
</evidence>
<dbReference type="AlphaFoldDB" id="J5QXF3"/>
<evidence type="ECO:0000313" key="9">
    <source>
        <dbReference type="EMBL" id="EJT49603.1"/>
    </source>
</evidence>
<feature type="transmembrane region" description="Helical" evidence="7">
    <location>
        <begin position="523"/>
        <end position="547"/>
    </location>
</feature>
<keyword evidence="2" id="KW-0813">Transport</keyword>
<dbReference type="PANTHER" id="PTHR23502:SF132">
    <property type="entry name" value="POLYAMINE TRANSPORTER 2-RELATED"/>
    <property type="match status" value="1"/>
</dbReference>
<dbReference type="GO" id="GO:0000297">
    <property type="term" value="F:spermine transmembrane transporter activity"/>
    <property type="evidence" value="ECO:0007669"/>
    <property type="project" value="TreeGrafter"/>
</dbReference>
<sequence length="593" mass="64544">MASPKDSIETKVERSDYATKEPKAVPTYDPNAPMSTPNYVPAKAEGPGGYDQGAELGNRLTHTLSSSSQRIRGLDFPSLTQQSSHLNNIYRAETAQGYIRPDEPGLSPILTGSTHHSIATTFSRQMTQLADKKIVTWTEGDKANPWNWGKARRWFYTAICAISVVQVAFMSAIVTGDFGDQMEYFGVSAEVINLTVTLPVCGFGIGPLLWSPLSELYGRRPLWLIPFVAYIVLNIGCALAPNIGCLLACRFLAGFFGSGPLTLAGGTIADMWGPSERGFAIAIFAAAPYGGPVLGPLLGGFIGKYANWRWLYWVNMCFAGGVWISLLFLPETFAPILLKRRAKKLRKETGDSSYVTEQEVLPRPISEIVVETLIRPFQMLVEEPILLLMSLYVSLVYGLLYAYFFSFPVVFVEGYGWDDAKTGLTFCSVLIGVALALLVTPMLEKRYLAKGENVTPEDRLPGMLVGGPWVPISLFIFGWTAPPYVQPHGGSWVGPCISGIPFGFGMVLVYFSANAYLIEAFPAYVASALAAKTVVRSAAGAAMPLFITQMFHRLTNGGASSLLGGLAIVMAMIPWAFAKWGAQIRARSKRAAV</sequence>
<keyword evidence="3 7" id="KW-0812">Transmembrane</keyword>
<evidence type="ECO:0000256" key="3">
    <source>
        <dbReference type="ARBA" id="ARBA00022692"/>
    </source>
</evidence>
<dbReference type="CDD" id="cd17323">
    <property type="entry name" value="MFS_Tpo1_MDR_like"/>
    <property type="match status" value="1"/>
</dbReference>
<evidence type="ECO:0000256" key="7">
    <source>
        <dbReference type="SAM" id="Phobius"/>
    </source>
</evidence>
<dbReference type="KEGG" id="tasa:A1Q1_01232"/>
<feature type="transmembrane region" description="Helical" evidence="7">
    <location>
        <begin position="222"/>
        <end position="244"/>
    </location>
</feature>
<dbReference type="RefSeq" id="XP_014179780.1">
    <property type="nucleotide sequence ID" value="XM_014324305.1"/>
</dbReference>
<dbReference type="GeneID" id="25984746"/>
<feature type="transmembrane region" description="Helical" evidence="7">
    <location>
        <begin position="492"/>
        <end position="511"/>
    </location>
</feature>
<feature type="transmembrane region" description="Helical" evidence="7">
    <location>
        <begin position="310"/>
        <end position="338"/>
    </location>
</feature>
<feature type="compositionally biased region" description="Basic and acidic residues" evidence="6">
    <location>
        <begin position="1"/>
        <end position="23"/>
    </location>
</feature>